<evidence type="ECO:0000313" key="8">
    <source>
        <dbReference type="EMBL" id="GAA3581055.1"/>
    </source>
</evidence>
<evidence type="ECO:0000259" key="7">
    <source>
        <dbReference type="Pfam" id="PF02837"/>
    </source>
</evidence>
<dbReference type="Gene3D" id="2.60.120.260">
    <property type="entry name" value="Galactose-binding domain-like"/>
    <property type="match status" value="1"/>
</dbReference>
<reference evidence="9" key="1">
    <citation type="journal article" date="2019" name="Int. J. Syst. Evol. Microbiol.">
        <title>The Global Catalogue of Microorganisms (GCM) 10K type strain sequencing project: providing services to taxonomists for standard genome sequencing and annotation.</title>
        <authorList>
            <consortium name="The Broad Institute Genomics Platform"/>
            <consortium name="The Broad Institute Genome Sequencing Center for Infectious Disease"/>
            <person name="Wu L."/>
            <person name="Ma J."/>
        </authorList>
    </citation>
    <scope>NUCLEOTIDE SEQUENCE [LARGE SCALE GENOMIC DNA]</scope>
    <source>
        <strain evidence="9">JCM 16898</strain>
    </source>
</reference>
<feature type="region of interest" description="Disordered" evidence="4">
    <location>
        <begin position="139"/>
        <end position="158"/>
    </location>
</feature>
<dbReference type="Pfam" id="PF02837">
    <property type="entry name" value="Glyco_hydro_2_N"/>
    <property type="match status" value="1"/>
</dbReference>
<keyword evidence="9" id="KW-1185">Reference proteome</keyword>
<evidence type="ECO:0000256" key="4">
    <source>
        <dbReference type="SAM" id="MobiDB-lite"/>
    </source>
</evidence>
<dbReference type="PANTHER" id="PTHR42732:SF3">
    <property type="entry name" value="HYDROLASE"/>
    <property type="match status" value="1"/>
</dbReference>
<evidence type="ECO:0000256" key="2">
    <source>
        <dbReference type="ARBA" id="ARBA00022801"/>
    </source>
</evidence>
<dbReference type="Gene3D" id="2.60.40.10">
    <property type="entry name" value="Immunoglobulins"/>
    <property type="match status" value="1"/>
</dbReference>
<accession>A0ABP6YFS8</accession>
<feature type="domain" description="Glycoside hydrolase family 2 immunoglobulin-like beta-sandwich" evidence="5">
    <location>
        <begin position="182"/>
        <end position="288"/>
    </location>
</feature>
<dbReference type="InterPro" id="IPR006102">
    <property type="entry name" value="Ig-like_GH2"/>
</dbReference>
<dbReference type="GO" id="GO:0016787">
    <property type="term" value="F:hydrolase activity"/>
    <property type="evidence" value="ECO:0007669"/>
    <property type="project" value="UniProtKB-KW"/>
</dbReference>
<dbReference type="InterPro" id="IPR017853">
    <property type="entry name" value="GH"/>
</dbReference>
<dbReference type="InterPro" id="IPR036156">
    <property type="entry name" value="Beta-gal/glucu_dom_sf"/>
</dbReference>
<dbReference type="InterPro" id="IPR051913">
    <property type="entry name" value="GH2_Domain-Containing"/>
</dbReference>
<keyword evidence="2 8" id="KW-0378">Hydrolase</keyword>
<dbReference type="SUPFAM" id="SSF49785">
    <property type="entry name" value="Galactose-binding domain-like"/>
    <property type="match status" value="1"/>
</dbReference>
<dbReference type="Gene3D" id="3.20.20.80">
    <property type="entry name" value="Glycosidases"/>
    <property type="match status" value="1"/>
</dbReference>
<sequence>MTDPVHPRPQLVREHWTDLCGQWGFGYDDADEGRDGHWWRQPAAFGRTITVPYPPESSASGIGDRGEHPILWYRKEFRIAAEPGERVLLHFGAVDYRATVWVNDQVVVTHEGGHVGFHADITPALRAVGEDQVVVVRAEDEPRDPAQPRGKQHSDEAPSDIWYHRTSGIWQPVWLETVPARHVESLRWTPDVTGGSVALRLRARAKRDDTLAVRVVLRLGEETLADSTFRLPEGGELTERIAIPAARDSRRAGRLLWSPEHPALIDAEITLLGEGAEIDRVRSYFGFREVGTGDGHFLLNGRPYFLRMVLEQGFWPETHLAAPDGEALRKEVELIISLGFNGVRIHQKVEDPRFLYWCDRLGLAVWGEMPSSFAFSPTAIDRFTREWTEALERDAGHPSIVTWVPLNESWGVSEVATREDQQHYAAALYRLTRALDPSRPVISNDGWEHVGSDIWTVHDYAPAGEVLRQRYADPAAIEDVLRTVRPGGRRIHVGGEPRAGQPIMLSEYGGVSYAPEAELWYGYSTARSAAELVERYRDLTTALLDCAAVAGFCYTQLTDTGQETNGLLTAAREPKADPAVLREITMRPARSVAGELLGLDAPDDKLG</sequence>
<dbReference type="InterPro" id="IPR006104">
    <property type="entry name" value="Glyco_hydro_2_N"/>
</dbReference>
<dbReference type="SUPFAM" id="SSF51445">
    <property type="entry name" value="(Trans)glycosidases"/>
    <property type="match status" value="1"/>
</dbReference>
<dbReference type="Proteomes" id="UP001500689">
    <property type="component" value="Unassembled WGS sequence"/>
</dbReference>
<evidence type="ECO:0000256" key="1">
    <source>
        <dbReference type="ARBA" id="ARBA00007401"/>
    </source>
</evidence>
<dbReference type="EMBL" id="BAAAZN010000025">
    <property type="protein sequence ID" value="GAA3581055.1"/>
    <property type="molecule type" value="Genomic_DNA"/>
</dbReference>
<name>A0ABP6YFS8_9PSEU</name>
<dbReference type="RefSeq" id="WP_344868315.1">
    <property type="nucleotide sequence ID" value="NZ_BAAAZN010000025.1"/>
</dbReference>
<gene>
    <name evidence="8" type="ORF">GCM10022222_77180</name>
</gene>
<dbReference type="InterPro" id="IPR008979">
    <property type="entry name" value="Galactose-bd-like_sf"/>
</dbReference>
<protein>
    <submittedName>
        <fullName evidence="8">Glycoside hydrolase family 2 TIM barrel-domain containing protein</fullName>
    </submittedName>
</protein>
<evidence type="ECO:0000256" key="3">
    <source>
        <dbReference type="ARBA" id="ARBA00023295"/>
    </source>
</evidence>
<evidence type="ECO:0000313" key="9">
    <source>
        <dbReference type="Proteomes" id="UP001500689"/>
    </source>
</evidence>
<dbReference type="SUPFAM" id="SSF49303">
    <property type="entry name" value="beta-Galactosidase/glucuronidase domain"/>
    <property type="match status" value="1"/>
</dbReference>
<dbReference type="Pfam" id="PF02836">
    <property type="entry name" value="Glyco_hydro_2_C"/>
    <property type="match status" value="1"/>
</dbReference>
<comment type="similarity">
    <text evidence="1">Belongs to the glycosyl hydrolase 2 family.</text>
</comment>
<comment type="caution">
    <text evidence="8">The sequence shown here is derived from an EMBL/GenBank/DDBJ whole genome shotgun (WGS) entry which is preliminary data.</text>
</comment>
<dbReference type="PANTHER" id="PTHR42732">
    <property type="entry name" value="BETA-GALACTOSIDASE"/>
    <property type="match status" value="1"/>
</dbReference>
<dbReference type="InterPro" id="IPR006103">
    <property type="entry name" value="Glyco_hydro_2_cat"/>
</dbReference>
<organism evidence="8 9">
    <name type="scientific">Amycolatopsis ultiminotia</name>
    <dbReference type="NCBI Taxonomy" id="543629"/>
    <lineage>
        <taxon>Bacteria</taxon>
        <taxon>Bacillati</taxon>
        <taxon>Actinomycetota</taxon>
        <taxon>Actinomycetes</taxon>
        <taxon>Pseudonocardiales</taxon>
        <taxon>Pseudonocardiaceae</taxon>
        <taxon>Amycolatopsis</taxon>
    </lineage>
</organism>
<feature type="domain" description="Glycoside hydrolase family 2 catalytic" evidence="6">
    <location>
        <begin position="294"/>
        <end position="510"/>
    </location>
</feature>
<evidence type="ECO:0000259" key="6">
    <source>
        <dbReference type="Pfam" id="PF02836"/>
    </source>
</evidence>
<proteinExistence type="inferred from homology"/>
<feature type="domain" description="Glycosyl hydrolases family 2 sugar binding" evidence="7">
    <location>
        <begin position="18"/>
        <end position="179"/>
    </location>
</feature>
<evidence type="ECO:0000259" key="5">
    <source>
        <dbReference type="Pfam" id="PF00703"/>
    </source>
</evidence>
<keyword evidence="3" id="KW-0326">Glycosidase</keyword>
<feature type="compositionally biased region" description="Basic and acidic residues" evidence="4">
    <location>
        <begin position="139"/>
        <end position="156"/>
    </location>
</feature>
<dbReference type="InterPro" id="IPR013783">
    <property type="entry name" value="Ig-like_fold"/>
</dbReference>
<dbReference type="Pfam" id="PF00703">
    <property type="entry name" value="Glyco_hydro_2"/>
    <property type="match status" value="1"/>
</dbReference>